<evidence type="ECO:0000313" key="2">
    <source>
        <dbReference type="EMBL" id="GAJ92786.1"/>
    </source>
</evidence>
<dbReference type="InterPro" id="IPR006083">
    <property type="entry name" value="PRK/URK"/>
</dbReference>
<dbReference type="EMBL" id="BAYX01000004">
    <property type="protein sequence ID" value="GAJ92786.1"/>
    <property type="molecule type" value="Genomic_DNA"/>
</dbReference>
<accession>A0AA87U3N3</accession>
<dbReference type="Gene3D" id="3.40.50.300">
    <property type="entry name" value="P-loop containing nucleotide triphosphate hydrolases"/>
    <property type="match status" value="1"/>
</dbReference>
<evidence type="ECO:0000313" key="3">
    <source>
        <dbReference type="Proteomes" id="UP000026941"/>
    </source>
</evidence>
<reference evidence="2 3" key="1">
    <citation type="submission" date="2014-05" db="EMBL/GenBank/DDBJ databases">
        <title>Whole genome shotgun sequence of Rhizobium rhizogenes NBRC 13257.</title>
        <authorList>
            <person name="Katano-Makiyama Y."/>
            <person name="Hosoyama A."/>
            <person name="Hashimoto M."/>
            <person name="Hosoyama Y."/>
            <person name="Noguchi M."/>
            <person name="Tsuchikane K."/>
            <person name="Kimura A."/>
            <person name="Ohji S."/>
            <person name="Ichikawa N."/>
            <person name="Yamazoe A."/>
            <person name="Fujita N."/>
        </authorList>
    </citation>
    <scope>NUCLEOTIDE SEQUENCE [LARGE SCALE GENOMIC DNA]</scope>
    <source>
        <strain evidence="2 3">NBRC 13257</strain>
    </source>
</reference>
<dbReference type="SUPFAM" id="SSF52540">
    <property type="entry name" value="P-loop containing nucleoside triphosphate hydrolases"/>
    <property type="match status" value="1"/>
</dbReference>
<dbReference type="RefSeq" id="WP_052365199.1">
    <property type="nucleotide sequence ID" value="NZ_BAYX01000004.1"/>
</dbReference>
<proteinExistence type="predicted"/>
<keyword evidence="2" id="KW-0418">Kinase</keyword>
<dbReference type="Pfam" id="PF00485">
    <property type="entry name" value="PRK"/>
    <property type="match status" value="1"/>
</dbReference>
<name>A0AA87U3N3_RHIRH</name>
<gene>
    <name evidence="2" type="ORF">RRH01S_04_03400</name>
</gene>
<comment type="caution">
    <text evidence="2">The sequence shown here is derived from an EMBL/GenBank/DDBJ whole genome shotgun (WGS) entry which is preliminary data.</text>
</comment>
<feature type="domain" description="Phosphoribulokinase/uridine kinase" evidence="1">
    <location>
        <begin position="35"/>
        <end position="218"/>
    </location>
</feature>
<organism evidence="2 3">
    <name type="scientific">Rhizobium rhizogenes NBRC 13257</name>
    <dbReference type="NCBI Taxonomy" id="1220581"/>
    <lineage>
        <taxon>Bacteria</taxon>
        <taxon>Pseudomonadati</taxon>
        <taxon>Pseudomonadota</taxon>
        <taxon>Alphaproteobacteria</taxon>
        <taxon>Hyphomicrobiales</taxon>
        <taxon>Rhizobiaceae</taxon>
        <taxon>Rhizobium/Agrobacterium group</taxon>
        <taxon>Rhizobium</taxon>
    </lineage>
</organism>
<dbReference type="GO" id="GO:0016301">
    <property type="term" value="F:kinase activity"/>
    <property type="evidence" value="ECO:0007669"/>
    <property type="project" value="UniProtKB-KW"/>
</dbReference>
<dbReference type="AlphaFoldDB" id="A0AA87U3N3"/>
<dbReference type="GO" id="GO:0005524">
    <property type="term" value="F:ATP binding"/>
    <property type="evidence" value="ECO:0007669"/>
    <property type="project" value="InterPro"/>
</dbReference>
<keyword evidence="2" id="KW-0808">Transferase</keyword>
<protein>
    <submittedName>
        <fullName evidence="2">Uridine kinase</fullName>
    </submittedName>
</protein>
<dbReference type="InterPro" id="IPR027417">
    <property type="entry name" value="P-loop_NTPase"/>
</dbReference>
<dbReference type="Proteomes" id="UP000026941">
    <property type="component" value="Unassembled WGS sequence"/>
</dbReference>
<sequence>MSAVVSDEVSSLRTTLLVDLAAMIAKVESARPIRVAIDGRTASGKTTLANELASCLAAKGRDVIRTSIDGFHRPRVERYARGRHSAEGYYYDARDLPAINALLLSPLGPGGDRWYRTASFDLDNDFPIEQAPQFASADAILIVDGTFLQRPELRDGWDLTVFVETTERVSEQRDIDRDAAYLGGTETTRQLYADRYRPAFDLYQRLCAPASAADVIFNNDNFEQPALRVRGDGRLSAVSRNL</sequence>
<evidence type="ECO:0000259" key="1">
    <source>
        <dbReference type="Pfam" id="PF00485"/>
    </source>
</evidence>